<dbReference type="Pfam" id="PF24035">
    <property type="entry name" value="DUF7344"/>
    <property type="match status" value="1"/>
</dbReference>
<accession>A0A3N6MAR6</accession>
<proteinExistence type="predicted"/>
<gene>
    <name evidence="2" type="ORF">EA472_13080</name>
</gene>
<organism evidence="2 3">
    <name type="scientific">Natrarchaeobius chitinivorans</name>
    <dbReference type="NCBI Taxonomy" id="1679083"/>
    <lineage>
        <taxon>Archaea</taxon>
        <taxon>Methanobacteriati</taxon>
        <taxon>Methanobacteriota</taxon>
        <taxon>Stenosarchaea group</taxon>
        <taxon>Halobacteria</taxon>
        <taxon>Halobacteriales</taxon>
        <taxon>Natrialbaceae</taxon>
        <taxon>Natrarchaeobius</taxon>
    </lineage>
</organism>
<evidence type="ECO:0000313" key="3">
    <source>
        <dbReference type="Proteomes" id="UP000281431"/>
    </source>
</evidence>
<feature type="domain" description="DUF7344" evidence="1">
    <location>
        <begin position="23"/>
        <end position="94"/>
    </location>
</feature>
<reference evidence="2 3" key="1">
    <citation type="submission" date="2018-10" db="EMBL/GenBank/DDBJ databases">
        <title>Natrarchaeobius chitinivorans gen. nov., sp. nov., and Natrarchaeobius haloalkaliphilus sp. nov., alkaliphilic, chitin-utilizing haloarchaea from hypersaline alkaline lakes.</title>
        <authorList>
            <person name="Sorokin D.Y."/>
            <person name="Elcheninov A.G."/>
            <person name="Kostrikina N.A."/>
            <person name="Bale N.J."/>
            <person name="Sinninghe Damste J.S."/>
            <person name="Khijniak T.V."/>
            <person name="Kublanov I.V."/>
            <person name="Toshchakov S.V."/>
        </authorList>
    </citation>
    <scope>NUCLEOTIDE SEQUENCE [LARGE SCALE GENOMIC DNA]</scope>
    <source>
        <strain evidence="2 3">AArcht7</strain>
    </source>
</reference>
<dbReference type="Proteomes" id="UP000281431">
    <property type="component" value="Unassembled WGS sequence"/>
</dbReference>
<name>A0A3N6MAR6_NATCH</name>
<keyword evidence="3" id="KW-1185">Reference proteome</keyword>
<sequence>MTECLITDEDGVVQGSCGLDDVFRLLANARRREIVAVLDSSDANWIERDRLLADPSGTDDGMEAIEARDALHHVHLPMLEDLGLIEYDRQSGAIRYYQCQLLSSVLAAIDLR</sequence>
<dbReference type="InterPro" id="IPR055768">
    <property type="entry name" value="DUF7344"/>
</dbReference>
<dbReference type="AlphaFoldDB" id="A0A3N6MAR6"/>
<dbReference type="Gene3D" id="1.10.10.10">
    <property type="entry name" value="Winged helix-like DNA-binding domain superfamily/Winged helix DNA-binding domain"/>
    <property type="match status" value="1"/>
</dbReference>
<dbReference type="InterPro" id="IPR036388">
    <property type="entry name" value="WH-like_DNA-bd_sf"/>
</dbReference>
<evidence type="ECO:0000313" key="2">
    <source>
        <dbReference type="EMBL" id="RQG99597.1"/>
    </source>
</evidence>
<protein>
    <submittedName>
        <fullName evidence="2">ArsR family transcriptional regulator</fullName>
    </submittedName>
</protein>
<dbReference type="OrthoDB" id="241828at2157"/>
<dbReference type="EMBL" id="REFZ01000008">
    <property type="protein sequence ID" value="RQG99597.1"/>
    <property type="molecule type" value="Genomic_DNA"/>
</dbReference>
<comment type="caution">
    <text evidence="2">The sequence shown here is derived from an EMBL/GenBank/DDBJ whole genome shotgun (WGS) entry which is preliminary data.</text>
</comment>
<evidence type="ECO:0000259" key="1">
    <source>
        <dbReference type="Pfam" id="PF24035"/>
    </source>
</evidence>